<keyword evidence="2" id="KW-0456">Lyase</keyword>
<feature type="domain" description="Right handed beta helix" evidence="1">
    <location>
        <begin position="175"/>
        <end position="316"/>
    </location>
</feature>
<evidence type="ECO:0000259" key="1">
    <source>
        <dbReference type="Pfam" id="PF13229"/>
    </source>
</evidence>
<accession>A0A150IX31</accession>
<dbReference type="InterPro" id="IPR011050">
    <property type="entry name" value="Pectin_lyase_fold/virulence"/>
</dbReference>
<dbReference type="SMART" id="SM00710">
    <property type="entry name" value="PbH1"/>
    <property type="match status" value="5"/>
</dbReference>
<proteinExistence type="predicted"/>
<dbReference type="SUPFAM" id="SSF51126">
    <property type="entry name" value="Pectin lyase-like"/>
    <property type="match status" value="1"/>
</dbReference>
<reference evidence="2 3" key="1">
    <citation type="journal article" date="2016" name="ISME J.">
        <title>Chasing the elusive Euryarchaeota class WSA2: genomes reveal a uniquely fastidious methyl-reducing methanogen.</title>
        <authorList>
            <person name="Nobu M.K."/>
            <person name="Narihiro T."/>
            <person name="Kuroda K."/>
            <person name="Mei R."/>
            <person name="Liu W.T."/>
        </authorList>
    </citation>
    <scope>NUCLEOTIDE SEQUENCE [LARGE SCALE GENOMIC DNA]</scope>
    <source>
        <strain evidence="2">U1lsi0528_Bin055</strain>
    </source>
</reference>
<dbReference type="InterPro" id="IPR006626">
    <property type="entry name" value="PbH1"/>
</dbReference>
<evidence type="ECO:0000313" key="2">
    <source>
        <dbReference type="EMBL" id="KYC49547.1"/>
    </source>
</evidence>
<comment type="caution">
    <text evidence="2">The sequence shown here is derived from an EMBL/GenBank/DDBJ whole genome shotgun (WGS) entry which is preliminary data.</text>
</comment>
<dbReference type="Pfam" id="PF13229">
    <property type="entry name" value="Beta_helix"/>
    <property type="match status" value="1"/>
</dbReference>
<gene>
    <name evidence="2" type="ORF">AMQ22_01617</name>
</gene>
<name>A0A150IX31_9EURY</name>
<organism evidence="2 3">
    <name type="scientific">Candidatus Methanofastidiosum methylothiophilum</name>
    <dbReference type="NCBI Taxonomy" id="1705564"/>
    <lineage>
        <taxon>Archaea</taxon>
        <taxon>Methanobacteriati</taxon>
        <taxon>Methanobacteriota</taxon>
        <taxon>Stenosarchaea group</taxon>
        <taxon>Candidatus Methanofastidiosia</taxon>
        <taxon>Candidatus Methanofastidiosales</taxon>
        <taxon>Candidatus Methanofastidiosaceae</taxon>
        <taxon>Candidatus Methanofastidiosum</taxon>
    </lineage>
</organism>
<sequence length="388" mass="41602">MKKIKSIIIGILLIISILTVINPVSAATINVNPGTGTLQAAIASASSGDTLFLNPGIYIVTTQIVPNKNLTIVGASKETVTIKPSFDTGGSGNGRALLLVLEGYNVIFKNITFDGDHPNRKVNICLYFQGSGTVENCVFKNIQYYILESDGSGGQKGEPQGRGVSMYAPNYPTTSNTVNVKNNTFSNIGRIGIFCGTGSMANIENNIYTGKGPGVPDTLDPRISFIDYGIEVGNGGQAVIKGNTITKCKGTWGGWSSAGIYVHTFYGEGSKAATITNNVIKENYNGIEVEEAQDPVTIVVVANYNDIIDNDEFGITSTFRPDIGDAKSPSIVDGRFNWWGTNAGPGYIHNKVSANVNYYPWEKRGNIPINSIMSIIAKNFQKKNGLDE</sequence>
<dbReference type="EMBL" id="LNGC01000093">
    <property type="protein sequence ID" value="KYC49547.1"/>
    <property type="molecule type" value="Genomic_DNA"/>
</dbReference>
<dbReference type="InterPro" id="IPR012334">
    <property type="entry name" value="Pectin_lyas_fold"/>
</dbReference>
<dbReference type="AlphaFoldDB" id="A0A150IX31"/>
<evidence type="ECO:0000313" key="3">
    <source>
        <dbReference type="Proteomes" id="UP000075398"/>
    </source>
</evidence>
<dbReference type="Proteomes" id="UP000075398">
    <property type="component" value="Unassembled WGS sequence"/>
</dbReference>
<dbReference type="InterPro" id="IPR039448">
    <property type="entry name" value="Beta_helix"/>
</dbReference>
<dbReference type="Gene3D" id="2.160.20.10">
    <property type="entry name" value="Single-stranded right-handed beta-helix, Pectin lyase-like"/>
    <property type="match status" value="1"/>
</dbReference>
<dbReference type="GO" id="GO:0016829">
    <property type="term" value="F:lyase activity"/>
    <property type="evidence" value="ECO:0007669"/>
    <property type="project" value="UniProtKB-KW"/>
</dbReference>
<protein>
    <submittedName>
        <fullName evidence="2">Pectate lyase superfamily protein</fullName>
    </submittedName>
</protein>